<evidence type="ECO:0000256" key="1">
    <source>
        <dbReference type="PROSITE-ProRule" id="PRU00042"/>
    </source>
</evidence>
<dbReference type="Proteomes" id="UP000772434">
    <property type="component" value="Unassembled WGS sequence"/>
</dbReference>
<keyword evidence="1" id="KW-0479">Metal-binding</keyword>
<keyword evidence="1" id="KW-0862">Zinc</keyword>
<reference evidence="3" key="1">
    <citation type="submission" date="2020-11" db="EMBL/GenBank/DDBJ databases">
        <authorList>
            <consortium name="DOE Joint Genome Institute"/>
            <person name="Ahrendt S."/>
            <person name="Riley R."/>
            <person name="Andreopoulos W."/>
            <person name="Labutti K."/>
            <person name="Pangilinan J."/>
            <person name="Ruiz-Duenas F.J."/>
            <person name="Barrasa J.M."/>
            <person name="Sanchez-Garcia M."/>
            <person name="Camarero S."/>
            <person name="Miyauchi S."/>
            <person name="Serrano A."/>
            <person name="Linde D."/>
            <person name="Babiker R."/>
            <person name="Drula E."/>
            <person name="Ayuso-Fernandez I."/>
            <person name="Pacheco R."/>
            <person name="Padilla G."/>
            <person name="Ferreira P."/>
            <person name="Barriuso J."/>
            <person name="Kellner H."/>
            <person name="Castanera R."/>
            <person name="Alfaro M."/>
            <person name="Ramirez L."/>
            <person name="Pisabarro A.G."/>
            <person name="Kuo A."/>
            <person name="Tritt A."/>
            <person name="Lipzen A."/>
            <person name="He G."/>
            <person name="Yan M."/>
            <person name="Ng V."/>
            <person name="Cullen D."/>
            <person name="Martin F."/>
            <person name="Rosso M.-N."/>
            <person name="Henrissat B."/>
            <person name="Hibbett D."/>
            <person name="Martinez A.T."/>
            <person name="Grigoriev I.V."/>
        </authorList>
    </citation>
    <scope>NUCLEOTIDE SEQUENCE</scope>
    <source>
        <strain evidence="3">AH 40177</strain>
    </source>
</reference>
<keyword evidence="1" id="KW-0863">Zinc-finger</keyword>
<evidence type="ECO:0000259" key="2">
    <source>
        <dbReference type="PROSITE" id="PS50157"/>
    </source>
</evidence>
<dbReference type="EMBL" id="JADNRY010000007">
    <property type="protein sequence ID" value="KAF9076094.1"/>
    <property type="molecule type" value="Genomic_DNA"/>
</dbReference>
<dbReference type="InterPro" id="IPR013087">
    <property type="entry name" value="Znf_C2H2_type"/>
</dbReference>
<evidence type="ECO:0000313" key="4">
    <source>
        <dbReference type="Proteomes" id="UP000772434"/>
    </source>
</evidence>
<dbReference type="GO" id="GO:0008270">
    <property type="term" value="F:zinc ion binding"/>
    <property type="evidence" value="ECO:0007669"/>
    <property type="project" value="UniProtKB-KW"/>
</dbReference>
<dbReference type="OrthoDB" id="3222551at2759"/>
<dbReference type="AlphaFoldDB" id="A0A9P5Q0L1"/>
<comment type="caution">
    <text evidence="3">The sequence shown here is derived from an EMBL/GenBank/DDBJ whole genome shotgun (WGS) entry which is preliminary data.</text>
</comment>
<dbReference type="PROSITE" id="PS00028">
    <property type="entry name" value="ZINC_FINGER_C2H2_1"/>
    <property type="match status" value="1"/>
</dbReference>
<gene>
    <name evidence="3" type="ORF">BDP27DRAFT_1255917</name>
</gene>
<sequence length="77" mass="8798">MLPSVLPARPALSDIHTTSQQVKELKTAKVTTPQETAIFICALQDCHKLFPSRERLMAHRKREHSSDDESNIITWNE</sequence>
<feature type="domain" description="C2H2-type" evidence="2">
    <location>
        <begin position="39"/>
        <end position="69"/>
    </location>
</feature>
<accession>A0A9P5Q0L1</accession>
<evidence type="ECO:0000313" key="3">
    <source>
        <dbReference type="EMBL" id="KAF9076094.1"/>
    </source>
</evidence>
<dbReference type="PROSITE" id="PS50157">
    <property type="entry name" value="ZINC_FINGER_C2H2_2"/>
    <property type="match status" value="1"/>
</dbReference>
<protein>
    <recommendedName>
        <fullName evidence="2">C2H2-type domain-containing protein</fullName>
    </recommendedName>
</protein>
<proteinExistence type="predicted"/>
<keyword evidence="4" id="KW-1185">Reference proteome</keyword>
<name>A0A9P5Q0L1_9AGAR</name>
<organism evidence="3 4">
    <name type="scientific">Rhodocollybia butyracea</name>
    <dbReference type="NCBI Taxonomy" id="206335"/>
    <lineage>
        <taxon>Eukaryota</taxon>
        <taxon>Fungi</taxon>
        <taxon>Dikarya</taxon>
        <taxon>Basidiomycota</taxon>
        <taxon>Agaricomycotina</taxon>
        <taxon>Agaricomycetes</taxon>
        <taxon>Agaricomycetidae</taxon>
        <taxon>Agaricales</taxon>
        <taxon>Marasmiineae</taxon>
        <taxon>Omphalotaceae</taxon>
        <taxon>Rhodocollybia</taxon>
    </lineage>
</organism>